<evidence type="ECO:0000256" key="1">
    <source>
        <dbReference type="SAM" id="Phobius"/>
    </source>
</evidence>
<dbReference type="PANTHER" id="PTHR10900:SF77">
    <property type="entry name" value="FI19380P1"/>
    <property type="match status" value="1"/>
</dbReference>
<name>A0A1L0BP08_9ASCO</name>
<keyword evidence="2" id="KW-0732">Signal</keyword>
<organism evidence="4 5">
    <name type="scientific">Sungouiella intermedia</name>
    <dbReference type="NCBI Taxonomy" id="45354"/>
    <lineage>
        <taxon>Eukaryota</taxon>
        <taxon>Fungi</taxon>
        <taxon>Dikarya</taxon>
        <taxon>Ascomycota</taxon>
        <taxon>Saccharomycotina</taxon>
        <taxon>Pichiomycetes</taxon>
        <taxon>Metschnikowiaceae</taxon>
        <taxon>Sungouiella</taxon>
    </lineage>
</organism>
<dbReference type="InterPro" id="IPR050904">
    <property type="entry name" value="Adhesion/Biosynth-related"/>
</dbReference>
<keyword evidence="1" id="KW-1133">Transmembrane helix</keyword>
<dbReference type="PANTHER" id="PTHR10900">
    <property type="entry name" value="PERIOSTIN-RELATED"/>
    <property type="match status" value="1"/>
</dbReference>
<feature type="chain" id="PRO_5012746891" evidence="2">
    <location>
        <begin position="18"/>
        <end position="1030"/>
    </location>
</feature>
<dbReference type="Gene3D" id="2.30.180.10">
    <property type="entry name" value="FAS1 domain"/>
    <property type="match status" value="2"/>
</dbReference>
<keyword evidence="1" id="KW-0812">Transmembrane</keyword>
<dbReference type="OrthoDB" id="286301at2759"/>
<accession>A0A1L0BP08</accession>
<dbReference type="EMBL" id="LT635759">
    <property type="protein sequence ID" value="SGZ53011.1"/>
    <property type="molecule type" value="Genomic_DNA"/>
</dbReference>
<feature type="domain" description="FAS1" evidence="3">
    <location>
        <begin position="35"/>
        <end position="176"/>
    </location>
</feature>
<dbReference type="AlphaFoldDB" id="A0A1L0BP08"/>
<proteinExistence type="predicted"/>
<evidence type="ECO:0000256" key="2">
    <source>
        <dbReference type="SAM" id="SignalP"/>
    </source>
</evidence>
<dbReference type="GO" id="GO:0016236">
    <property type="term" value="P:macroautophagy"/>
    <property type="evidence" value="ECO:0007669"/>
    <property type="project" value="TreeGrafter"/>
</dbReference>
<evidence type="ECO:0000259" key="3">
    <source>
        <dbReference type="PROSITE" id="PS50213"/>
    </source>
</evidence>
<dbReference type="Proteomes" id="UP000182334">
    <property type="component" value="Chromosome IV"/>
</dbReference>
<dbReference type="InterPro" id="IPR000782">
    <property type="entry name" value="FAS1_domain"/>
</dbReference>
<dbReference type="SUPFAM" id="SSF82153">
    <property type="entry name" value="FAS1 domain"/>
    <property type="match status" value="2"/>
</dbReference>
<evidence type="ECO:0000313" key="5">
    <source>
        <dbReference type="Proteomes" id="UP000182334"/>
    </source>
</evidence>
<keyword evidence="5" id="KW-1185">Reference proteome</keyword>
<reference evidence="4 5" key="1">
    <citation type="submission" date="2016-10" db="EMBL/GenBank/DDBJ databases">
        <authorList>
            <person name="de Groot N.N."/>
        </authorList>
    </citation>
    <scope>NUCLEOTIDE SEQUENCE [LARGE SCALE GENOMIC DNA]</scope>
    <source>
        <strain evidence="4 5">CBS 141442</strain>
    </source>
</reference>
<protein>
    <submittedName>
        <fullName evidence="4">CIC11C00000001113</fullName>
    </submittedName>
</protein>
<sequence>MLNFILFCCVWLQLSAAGLVNVKPATSSAVPPPPPSTIVDFLSSDVQYSYFLRHLQRHGLIPRINTLSNVTLLAPVNSAFVDGDLAANDTPENLLRYFSDQRFRIGYMDRRDFVFDSLFVTKTSKSENRTYPLKLLSSTKNGEPNEYYVNDFAQVVEFDGYVKHQHTFIHAIDRLLPLSPTICDVLMDSSTYELNGKSISFMKQLFQLVFTKIHFKEENRLCEAFLANVSTIFIPTDDFVEKSMIPLQKRYYTALFHAINNDSLRPTKDAVREIKSDALDLLLNLVLSELVAGANGTSGHKFCKTPSHNNKYNITLVNDTHIQINGKVTSSGELSSLPALDGLMYVFDVDNLLDSFFNVLNIPLVEMIPRKTLFAMHYSNFVKELKFRKLGFLVDGSTTNQTIVLDSTDRDDIPDEEIRSEENRIEEDEEPRNFGVNSFSNKQSMLYRFLKGAVHIPSELTPDSPTYDRILTSRLCLKKRLGSCYKVKVSGSLNNGNYAVTFNDEVAMQPEPFEASGNNMIYVMDEDFLTPLSFKHTIADLISNGVSKKHLSHINIDKKECLQTLGYLNEYKLSLLTDNLRGYTVFLPCGNTIWEDRDEKRQQDYRSWNGLGLILKYLESNPKVMHDVLRGLFVEDLIYSDFGLENAEELSRSTRTLRGDPLNVSESYRSGDYNHIIRLNETSISVPLNSDILFNQGVIHITSKVLLPDDFRVSLKDLIRATQQEGQDEYSFLKLLEPYPKLADALGLNGSDQSSNYSIFVPSPEQLRSFNISSSYSRLWEFLELHLVPNSQVNTLLNCIHQGDSPYNHINNGSYVVQTNRTNGVFQCNKNPVTGKVYLQLQNSASTFGYNADRQVRIVSHGCSQVGLRSGSCVFLLEKPFSLGWFDQPDNFLHVHIGWISVGIGIIIGVILFGFMTTALVVCLSATSSKKKHSLLSPESVFTPSEPSYMRVTSDDDLNTGYYDYGYETDDDAMQNERERLLPGAKRKRQTSRYGASSLPIGAPNAPRYIHNNSIKGTLNRDRNLPPLNI</sequence>
<dbReference type="PROSITE" id="PS50213">
    <property type="entry name" value="FAS1"/>
    <property type="match status" value="1"/>
</dbReference>
<dbReference type="STRING" id="45354.A0A1L0BP08"/>
<feature type="signal peptide" evidence="2">
    <location>
        <begin position="1"/>
        <end position="17"/>
    </location>
</feature>
<feature type="transmembrane region" description="Helical" evidence="1">
    <location>
        <begin position="897"/>
        <end position="924"/>
    </location>
</feature>
<dbReference type="InterPro" id="IPR036378">
    <property type="entry name" value="FAS1_dom_sf"/>
</dbReference>
<dbReference type="GO" id="GO:0000329">
    <property type="term" value="C:fungal-type vacuole membrane"/>
    <property type="evidence" value="ECO:0007669"/>
    <property type="project" value="TreeGrafter"/>
</dbReference>
<gene>
    <name evidence="4" type="ORF">SAMEA4029010_CIC11G00000001113</name>
</gene>
<evidence type="ECO:0000313" key="4">
    <source>
        <dbReference type="EMBL" id="SGZ53011.1"/>
    </source>
</evidence>
<keyword evidence="1" id="KW-0472">Membrane</keyword>